<dbReference type="Proteomes" id="UP000475862">
    <property type="component" value="Unassembled WGS sequence"/>
</dbReference>
<evidence type="ECO:0000313" key="2">
    <source>
        <dbReference type="Proteomes" id="UP000475862"/>
    </source>
</evidence>
<organism evidence="1 2">
    <name type="scientific">Aphis glycines</name>
    <name type="common">Soybean aphid</name>
    <dbReference type="NCBI Taxonomy" id="307491"/>
    <lineage>
        <taxon>Eukaryota</taxon>
        <taxon>Metazoa</taxon>
        <taxon>Ecdysozoa</taxon>
        <taxon>Arthropoda</taxon>
        <taxon>Hexapoda</taxon>
        <taxon>Insecta</taxon>
        <taxon>Pterygota</taxon>
        <taxon>Neoptera</taxon>
        <taxon>Paraneoptera</taxon>
        <taxon>Hemiptera</taxon>
        <taxon>Sternorrhyncha</taxon>
        <taxon>Aphidomorpha</taxon>
        <taxon>Aphidoidea</taxon>
        <taxon>Aphididae</taxon>
        <taxon>Aphidini</taxon>
        <taxon>Aphis</taxon>
        <taxon>Aphis</taxon>
    </lineage>
</organism>
<dbReference type="EMBL" id="VYZN01000009">
    <property type="protein sequence ID" value="KAE9543192.1"/>
    <property type="molecule type" value="Genomic_DNA"/>
</dbReference>
<name>A0A6G0U4I3_APHGL</name>
<comment type="caution">
    <text evidence="1">The sequence shown here is derived from an EMBL/GenBank/DDBJ whole genome shotgun (WGS) entry which is preliminary data.</text>
</comment>
<gene>
    <name evidence="1" type="ORF">AGLY_003103</name>
</gene>
<accession>A0A6G0U4I3</accession>
<protein>
    <submittedName>
        <fullName evidence="1">Uncharacterized protein</fullName>
    </submittedName>
</protein>
<reference evidence="1 2" key="1">
    <citation type="submission" date="2019-08" db="EMBL/GenBank/DDBJ databases">
        <title>The genome of the soybean aphid Biotype 1, its phylome, world population structure and adaptation to the North American continent.</title>
        <authorList>
            <person name="Giordano R."/>
            <person name="Donthu R.K."/>
            <person name="Hernandez A.G."/>
            <person name="Wright C.L."/>
            <person name="Zimin A.V."/>
        </authorList>
    </citation>
    <scope>NUCLEOTIDE SEQUENCE [LARGE SCALE GENOMIC DNA]</scope>
    <source>
        <tissue evidence="1">Whole aphids</tissue>
    </source>
</reference>
<sequence>MVMFKSLTVKVIEFKDFNKNSKTNTSNIVCCGVGCIIKSTKCTFYIPVMNNYSDFIVQFPKGFHEFSWLLNQTISYGPRLNVCMLFNMYDCIQDYLSIKIDCNYEQIWYHFPETYEGHPPRVINLIGKLDRDNTKNDTKIKTFKRKKYCLRVRKSRKKNHWFNDEYQEANLQETRKTMLQDPTKDNTKNYSRLRNTANKIVRLHKRMVENRK</sequence>
<dbReference type="AlphaFoldDB" id="A0A6G0U4I3"/>
<keyword evidence="2" id="KW-1185">Reference proteome</keyword>
<evidence type="ECO:0000313" key="1">
    <source>
        <dbReference type="EMBL" id="KAE9543192.1"/>
    </source>
</evidence>
<proteinExistence type="predicted"/>